<dbReference type="RefSeq" id="XP_003080656.1">
    <property type="nucleotide sequence ID" value="XM_003080608.1"/>
</dbReference>
<feature type="region of interest" description="Disordered" evidence="2">
    <location>
        <begin position="101"/>
        <end position="129"/>
    </location>
</feature>
<feature type="coiled-coil region" evidence="1">
    <location>
        <begin position="12"/>
        <end position="56"/>
    </location>
</feature>
<dbReference type="EMBL" id="CAID01000008">
    <property type="protein sequence ID" value="CAL54824.1"/>
    <property type="molecule type" value="Genomic_DNA"/>
</dbReference>
<reference evidence="3 4" key="2">
    <citation type="journal article" date="2014" name="BMC Genomics">
        <title>An improved genome of the model marine alga Ostreococcus tauri unfolds by assessing Illumina de novo assemblies.</title>
        <authorList>
            <person name="Blanc-Mathieu R."/>
            <person name="Verhelst B."/>
            <person name="Derelle E."/>
            <person name="Rombauts S."/>
            <person name="Bouget F.Y."/>
            <person name="Carre I."/>
            <person name="Chateau A."/>
            <person name="Eyre-Walker A."/>
            <person name="Grimsley N."/>
            <person name="Moreau H."/>
            <person name="Piegu B."/>
            <person name="Rivals E."/>
            <person name="Schackwitz W."/>
            <person name="Van de Peer Y."/>
            <person name="Piganeau G."/>
        </authorList>
    </citation>
    <scope>NUCLEOTIDE SEQUENCE [LARGE SCALE GENOMIC DNA]</scope>
    <source>
        <strain evidence="4">OTTH 0595 / CCAP 157/2 / RCC745</strain>
    </source>
</reference>
<keyword evidence="1" id="KW-0175">Coiled coil</keyword>
<proteinExistence type="predicted"/>
<comment type="caution">
    <text evidence="3">The sequence shown here is derived from an EMBL/GenBank/DDBJ whole genome shotgun (WGS) entry which is preliminary data.</text>
</comment>
<evidence type="ECO:0000313" key="4">
    <source>
        <dbReference type="Proteomes" id="UP000009170"/>
    </source>
</evidence>
<dbReference type="AlphaFoldDB" id="Q013V5"/>
<keyword evidence="4" id="KW-1185">Reference proteome</keyword>
<evidence type="ECO:0000313" key="3">
    <source>
        <dbReference type="EMBL" id="CAL54824.1"/>
    </source>
</evidence>
<accession>Q013V5</accession>
<dbReference type="OMA" id="KWSAGAM"/>
<dbReference type="KEGG" id="ota:OT_ostta08g00890"/>
<sequence length="129" mass="14939">MFRRAWAFVQTYRAQTRALERIRRERERVERQLEELATAERRNRASEAALGELLKRSTARTRRDAVETSKIDAKTSELTETLAEASMKHVRETMATLEAAAKAQARTSADAVTREFESGLKEKEKRKER</sequence>
<dbReference type="GeneID" id="9833469"/>
<dbReference type="InParanoid" id="Q013V5"/>
<name>Q013V5_OSTTA</name>
<organism evidence="3 4">
    <name type="scientific">Ostreococcus tauri</name>
    <name type="common">Marine green alga</name>
    <dbReference type="NCBI Taxonomy" id="70448"/>
    <lineage>
        <taxon>Eukaryota</taxon>
        <taxon>Viridiplantae</taxon>
        <taxon>Chlorophyta</taxon>
        <taxon>Mamiellophyceae</taxon>
        <taxon>Mamiellales</taxon>
        <taxon>Bathycoccaceae</taxon>
        <taxon>Ostreococcus</taxon>
    </lineage>
</organism>
<reference evidence="4" key="1">
    <citation type="journal article" date="2006" name="Proc. Natl. Acad. Sci. U.S.A.">
        <title>Genome analysis of the smallest free-living eukaryote Ostreococcus tauri unveils many unique features.</title>
        <authorList>
            <person name="Derelle E."/>
            <person name="Ferraz C."/>
            <person name="Rombauts S."/>
            <person name="Rouze P."/>
            <person name="Worden A.Z."/>
            <person name="Robbens S."/>
            <person name="Partensky F."/>
            <person name="Degroeve S."/>
            <person name="Echeynie S."/>
            <person name="Cooke R."/>
            <person name="Saeys Y."/>
            <person name="Wuyts J."/>
            <person name="Jabbari K."/>
            <person name="Bowler C."/>
            <person name="Panaud O."/>
            <person name="Piegu B."/>
            <person name="Ball S.G."/>
            <person name="Ral J.-P."/>
            <person name="Bouget F.-Y."/>
            <person name="Piganeau G."/>
            <person name="De Baets B."/>
            <person name="Picard A."/>
            <person name="Delseny M."/>
            <person name="Demaille J."/>
            <person name="Van de Peer Y."/>
            <person name="Moreau H."/>
        </authorList>
    </citation>
    <scope>NUCLEOTIDE SEQUENCE [LARGE SCALE GENOMIC DNA]</scope>
    <source>
        <strain evidence="4">OTTH 0595 / CCAP 157/2 / RCC745</strain>
    </source>
</reference>
<feature type="compositionally biased region" description="Basic and acidic residues" evidence="2">
    <location>
        <begin position="112"/>
        <end position="129"/>
    </location>
</feature>
<protein>
    <submittedName>
        <fullName evidence="3">Unnamed product</fullName>
    </submittedName>
</protein>
<evidence type="ECO:0000256" key="1">
    <source>
        <dbReference type="SAM" id="Coils"/>
    </source>
</evidence>
<gene>
    <name evidence="3" type="ORF">OT_ostta08g00890</name>
</gene>
<dbReference type="Proteomes" id="UP000009170">
    <property type="component" value="Unassembled WGS sequence"/>
</dbReference>
<evidence type="ECO:0000256" key="2">
    <source>
        <dbReference type="SAM" id="MobiDB-lite"/>
    </source>
</evidence>